<dbReference type="EMBL" id="BDIP01008277">
    <property type="protein sequence ID" value="GIQ91756.1"/>
    <property type="molecule type" value="Genomic_DNA"/>
</dbReference>
<keyword evidence="2" id="KW-1185">Reference proteome</keyword>
<sequence>VLARLKAALTNADVQDTSSALEQVCSLATEAHAEEVCIIHSII</sequence>
<proteinExistence type="predicted"/>
<protein>
    <submittedName>
        <fullName evidence="1">Uncharacterized protein</fullName>
    </submittedName>
</protein>
<dbReference type="Proteomes" id="UP000265618">
    <property type="component" value="Unassembled WGS sequence"/>
</dbReference>
<evidence type="ECO:0000313" key="1">
    <source>
        <dbReference type="EMBL" id="GIQ91756.1"/>
    </source>
</evidence>
<feature type="non-terminal residue" evidence="1">
    <location>
        <position position="1"/>
    </location>
</feature>
<organism evidence="1 2">
    <name type="scientific">Kipferlia bialata</name>
    <dbReference type="NCBI Taxonomy" id="797122"/>
    <lineage>
        <taxon>Eukaryota</taxon>
        <taxon>Metamonada</taxon>
        <taxon>Carpediemonas-like organisms</taxon>
        <taxon>Kipferlia</taxon>
    </lineage>
</organism>
<gene>
    <name evidence="1" type="ORF">KIPB_015148</name>
</gene>
<accession>A0A9K3DA78</accession>
<dbReference type="AlphaFoldDB" id="A0A9K3DA78"/>
<comment type="caution">
    <text evidence="1">The sequence shown here is derived from an EMBL/GenBank/DDBJ whole genome shotgun (WGS) entry which is preliminary data.</text>
</comment>
<evidence type="ECO:0000313" key="2">
    <source>
        <dbReference type="Proteomes" id="UP000265618"/>
    </source>
</evidence>
<reference evidence="1 2" key="1">
    <citation type="journal article" date="2018" name="PLoS ONE">
        <title>The draft genome of Kipferlia bialata reveals reductive genome evolution in fornicate parasites.</title>
        <authorList>
            <person name="Tanifuji G."/>
            <person name="Takabayashi S."/>
            <person name="Kume K."/>
            <person name="Takagi M."/>
            <person name="Nakayama T."/>
            <person name="Kamikawa R."/>
            <person name="Inagaki Y."/>
            <person name="Hashimoto T."/>
        </authorList>
    </citation>
    <scope>NUCLEOTIDE SEQUENCE [LARGE SCALE GENOMIC DNA]</scope>
    <source>
        <strain evidence="1">NY0173</strain>
    </source>
</reference>
<name>A0A9K3DA78_9EUKA</name>